<dbReference type="CDD" id="cd06183">
    <property type="entry name" value="cyt_b5_reduct_like"/>
    <property type="match status" value="1"/>
</dbReference>
<keyword evidence="6" id="KW-1133">Transmembrane helix</keyword>
<gene>
    <name evidence="8" type="ORF">MCOS_LOCUS9860</name>
</gene>
<evidence type="ECO:0000256" key="2">
    <source>
        <dbReference type="ARBA" id="ARBA00022630"/>
    </source>
</evidence>
<evidence type="ECO:0000259" key="7">
    <source>
        <dbReference type="PROSITE" id="PS51384"/>
    </source>
</evidence>
<reference evidence="8 9" key="1">
    <citation type="submission" date="2018-10" db="EMBL/GenBank/DDBJ databases">
        <authorList>
            <consortium name="Pathogen Informatics"/>
        </authorList>
    </citation>
    <scope>NUCLEOTIDE SEQUENCE [LARGE SCALE GENOMIC DNA]</scope>
</reference>
<feature type="binding site" evidence="5">
    <location>
        <position position="133"/>
    </location>
    <ligand>
        <name>FAD</name>
        <dbReference type="ChEBI" id="CHEBI:57692"/>
    </ligand>
</feature>
<dbReference type="GO" id="GO:0005739">
    <property type="term" value="C:mitochondrion"/>
    <property type="evidence" value="ECO:0007669"/>
    <property type="project" value="TreeGrafter"/>
</dbReference>
<dbReference type="PANTHER" id="PTHR19370">
    <property type="entry name" value="NADH-CYTOCHROME B5 REDUCTASE"/>
    <property type="match status" value="1"/>
</dbReference>
<dbReference type="PROSITE" id="PS51384">
    <property type="entry name" value="FAD_FR"/>
    <property type="match status" value="1"/>
</dbReference>
<evidence type="ECO:0000256" key="6">
    <source>
        <dbReference type="SAM" id="Phobius"/>
    </source>
</evidence>
<dbReference type="Pfam" id="PF00970">
    <property type="entry name" value="FAD_binding_6"/>
    <property type="match status" value="1"/>
</dbReference>
<accession>A0A0R3UPS7</accession>
<dbReference type="InterPro" id="IPR008333">
    <property type="entry name" value="Cbr1-like_FAD-bd_dom"/>
</dbReference>
<dbReference type="PANTHER" id="PTHR19370:SF185">
    <property type="entry name" value="NADH-CYTOCHROME B5 REDUCTASE"/>
    <property type="match status" value="1"/>
</dbReference>
<keyword evidence="2 5" id="KW-0285">Flavoprotein</keyword>
<dbReference type="STRING" id="53468.A0A0R3UPS7"/>
<evidence type="ECO:0000256" key="5">
    <source>
        <dbReference type="PIRSR" id="PIRSR601834-1"/>
    </source>
</evidence>
<feature type="binding site" evidence="5">
    <location>
        <position position="117"/>
    </location>
    <ligand>
        <name>FAD</name>
        <dbReference type="ChEBI" id="CHEBI:57692"/>
    </ligand>
</feature>
<feature type="binding site" evidence="5">
    <location>
        <position position="98"/>
    </location>
    <ligand>
        <name>FAD</name>
        <dbReference type="ChEBI" id="CHEBI:57692"/>
    </ligand>
</feature>
<dbReference type="SUPFAM" id="SSF63380">
    <property type="entry name" value="Riboflavin synthase domain-like"/>
    <property type="match status" value="1"/>
</dbReference>
<dbReference type="Pfam" id="PF00175">
    <property type="entry name" value="NAD_binding_1"/>
    <property type="match status" value="1"/>
</dbReference>
<dbReference type="EMBL" id="UXSR01005863">
    <property type="protein sequence ID" value="VDD83857.1"/>
    <property type="molecule type" value="Genomic_DNA"/>
</dbReference>
<feature type="binding site" evidence="5">
    <location>
        <position position="100"/>
    </location>
    <ligand>
        <name>FAD</name>
        <dbReference type="ChEBI" id="CHEBI:57692"/>
    </ligand>
</feature>
<dbReference type="OrthoDB" id="432685at2759"/>
<dbReference type="SUPFAM" id="SSF52343">
    <property type="entry name" value="Ferredoxin reductase-like, C-terminal NADP-linked domain"/>
    <property type="match status" value="1"/>
</dbReference>
<feature type="binding site" evidence="5">
    <location>
        <position position="132"/>
    </location>
    <ligand>
        <name>FAD</name>
        <dbReference type="ChEBI" id="CHEBI:57692"/>
    </ligand>
</feature>
<protein>
    <recommendedName>
        <fullName evidence="7">FAD-binding FR-type domain-containing protein</fullName>
    </recommendedName>
</protein>
<keyword evidence="3 5" id="KW-0274">FAD</keyword>
<dbReference type="GO" id="GO:0016491">
    <property type="term" value="F:oxidoreductase activity"/>
    <property type="evidence" value="ECO:0007669"/>
    <property type="project" value="UniProtKB-KW"/>
</dbReference>
<dbReference type="GO" id="GO:0071949">
    <property type="term" value="F:FAD binding"/>
    <property type="evidence" value="ECO:0007669"/>
    <property type="project" value="TreeGrafter"/>
</dbReference>
<feature type="binding site" evidence="5">
    <location>
        <position position="99"/>
    </location>
    <ligand>
        <name>FAD</name>
        <dbReference type="ChEBI" id="CHEBI:57692"/>
    </ligand>
</feature>
<sequence length="257" mass="28301">MVESKDKKWLAIGGVVAGIAVAAAVGGSLIRVFLKKSAKIYLQGQNIKLPLRLVDKEVISADTGIFTFGLPSAEYVLGIPIGGCVQFHARINGENVKRPYTPITLDDLKGYAKFIIKIYRKDVNPKFPAGGKMTQYIDSLEIGDGLEVSGPFGFIQYCGDGVFETKAGNARKLKATHINMVCGGTGLTPMYQLLKHILKSTSDKTKIALVFANHTESDILMRDELEQLRDQNQSQFRIWYTVANPPQSKSFLLHKAH</sequence>
<dbReference type="Proteomes" id="UP000267029">
    <property type="component" value="Unassembled WGS sequence"/>
</dbReference>
<dbReference type="InterPro" id="IPR039261">
    <property type="entry name" value="FNR_nucleotide-bd"/>
</dbReference>
<dbReference type="PRINTS" id="PR00406">
    <property type="entry name" value="CYTB5RDTASE"/>
</dbReference>
<dbReference type="Gene3D" id="3.40.50.80">
    <property type="entry name" value="Nucleotide-binding domain of ferredoxin-NADP reductase (FNR) module"/>
    <property type="match status" value="1"/>
</dbReference>
<feature type="binding site" evidence="5">
    <location>
        <position position="188"/>
    </location>
    <ligand>
        <name>FAD</name>
        <dbReference type="ChEBI" id="CHEBI:57692"/>
    </ligand>
</feature>
<dbReference type="InterPro" id="IPR001834">
    <property type="entry name" value="CBR-like"/>
</dbReference>
<keyword evidence="4" id="KW-0560">Oxidoreductase</keyword>
<name>A0A0R3UPS7_MESCO</name>
<dbReference type="InterPro" id="IPR017927">
    <property type="entry name" value="FAD-bd_FR_type"/>
</dbReference>
<feature type="binding site" evidence="5">
    <location>
        <position position="115"/>
    </location>
    <ligand>
        <name>FAD</name>
        <dbReference type="ChEBI" id="CHEBI:57692"/>
    </ligand>
</feature>
<comment type="cofactor">
    <cofactor evidence="1 5">
        <name>FAD</name>
        <dbReference type="ChEBI" id="CHEBI:57692"/>
    </cofactor>
</comment>
<dbReference type="InterPro" id="IPR001433">
    <property type="entry name" value="OxRdtase_FAD/NAD-bd"/>
</dbReference>
<evidence type="ECO:0000256" key="1">
    <source>
        <dbReference type="ARBA" id="ARBA00001974"/>
    </source>
</evidence>
<keyword evidence="6" id="KW-0812">Transmembrane</keyword>
<dbReference type="FunFam" id="2.40.30.10:FF:000021">
    <property type="entry name" value="NADH-cytochrome b5 reductase"/>
    <property type="match status" value="1"/>
</dbReference>
<keyword evidence="6" id="KW-0472">Membrane</keyword>
<dbReference type="Gene3D" id="2.40.30.10">
    <property type="entry name" value="Translation factors"/>
    <property type="match status" value="1"/>
</dbReference>
<dbReference type="AlphaFoldDB" id="A0A0R3UPS7"/>
<evidence type="ECO:0000256" key="3">
    <source>
        <dbReference type="ARBA" id="ARBA00022827"/>
    </source>
</evidence>
<evidence type="ECO:0000313" key="9">
    <source>
        <dbReference type="Proteomes" id="UP000267029"/>
    </source>
</evidence>
<proteinExistence type="predicted"/>
<keyword evidence="9" id="KW-1185">Reference proteome</keyword>
<feature type="domain" description="FAD-binding FR-type" evidence="7">
    <location>
        <begin position="46"/>
        <end position="158"/>
    </location>
</feature>
<organism evidence="8 9">
    <name type="scientific">Mesocestoides corti</name>
    <name type="common">Flatworm</name>
    <dbReference type="NCBI Taxonomy" id="53468"/>
    <lineage>
        <taxon>Eukaryota</taxon>
        <taxon>Metazoa</taxon>
        <taxon>Spiralia</taxon>
        <taxon>Lophotrochozoa</taxon>
        <taxon>Platyhelminthes</taxon>
        <taxon>Cestoda</taxon>
        <taxon>Eucestoda</taxon>
        <taxon>Cyclophyllidea</taxon>
        <taxon>Mesocestoididae</taxon>
        <taxon>Mesocestoides</taxon>
    </lineage>
</organism>
<feature type="transmembrane region" description="Helical" evidence="6">
    <location>
        <begin position="12"/>
        <end position="34"/>
    </location>
</feature>
<evidence type="ECO:0000256" key="4">
    <source>
        <dbReference type="ARBA" id="ARBA00023002"/>
    </source>
</evidence>
<evidence type="ECO:0000313" key="8">
    <source>
        <dbReference type="EMBL" id="VDD83857.1"/>
    </source>
</evidence>
<dbReference type="InterPro" id="IPR017938">
    <property type="entry name" value="Riboflavin_synthase-like_b-brl"/>
</dbReference>